<comment type="caution">
    <text evidence="6">The sequence shown here is derived from an EMBL/GenBank/DDBJ whole genome shotgun (WGS) entry which is preliminary data.</text>
</comment>
<dbReference type="Proteomes" id="UP000215506">
    <property type="component" value="Unassembled WGS sequence"/>
</dbReference>
<keyword evidence="4 5" id="KW-0472">Membrane</keyword>
<feature type="transmembrane region" description="Helical" evidence="5">
    <location>
        <begin position="57"/>
        <end position="90"/>
    </location>
</feature>
<evidence type="ECO:0000256" key="3">
    <source>
        <dbReference type="ARBA" id="ARBA00022989"/>
    </source>
</evidence>
<comment type="subcellular location">
    <subcellularLocation>
        <location evidence="1">Membrane</location>
        <topology evidence="1">Multi-pass membrane protein</topology>
    </subcellularLocation>
</comment>
<evidence type="ECO:0000256" key="4">
    <source>
        <dbReference type="ARBA" id="ARBA00023136"/>
    </source>
</evidence>
<dbReference type="AlphaFoldDB" id="A0A231H0M2"/>
<accession>A0A231H0M2</accession>
<keyword evidence="2 5" id="KW-0812">Transmembrane</keyword>
<evidence type="ECO:0000313" key="7">
    <source>
        <dbReference type="Proteomes" id="UP000215506"/>
    </source>
</evidence>
<reference evidence="6 7" key="1">
    <citation type="submission" date="2017-07" db="EMBL/GenBank/DDBJ databases">
        <title>First draft Genome Sequence of Nocardia cerradoensis isolated from human infection.</title>
        <authorList>
            <person name="Carrasco G."/>
        </authorList>
    </citation>
    <scope>NUCLEOTIDE SEQUENCE [LARGE SCALE GENOMIC DNA]</scope>
    <source>
        <strain evidence="6 7">CNM20130759</strain>
    </source>
</reference>
<gene>
    <name evidence="6" type="ORF">B7C42_05567</name>
</gene>
<name>A0A231H0M2_9NOCA</name>
<protein>
    <recommendedName>
        <fullName evidence="8">DoxX family protein</fullName>
    </recommendedName>
</protein>
<dbReference type="EMBL" id="NGAF01000014">
    <property type="protein sequence ID" value="OXR42368.1"/>
    <property type="molecule type" value="Genomic_DNA"/>
</dbReference>
<dbReference type="InterPro" id="IPR032808">
    <property type="entry name" value="DoxX"/>
</dbReference>
<dbReference type="GO" id="GO:0016020">
    <property type="term" value="C:membrane"/>
    <property type="evidence" value="ECO:0007669"/>
    <property type="project" value="UniProtKB-SubCell"/>
</dbReference>
<keyword evidence="3 5" id="KW-1133">Transmembrane helix</keyword>
<proteinExistence type="predicted"/>
<evidence type="ECO:0000256" key="2">
    <source>
        <dbReference type="ARBA" id="ARBA00022692"/>
    </source>
</evidence>
<feature type="transmembrane region" description="Helical" evidence="5">
    <location>
        <begin position="102"/>
        <end position="122"/>
    </location>
</feature>
<dbReference type="RefSeq" id="WP_039777757.1">
    <property type="nucleotide sequence ID" value="NZ_JAAXOR010000004.1"/>
</dbReference>
<keyword evidence="7" id="KW-1185">Reference proteome</keyword>
<evidence type="ECO:0000256" key="1">
    <source>
        <dbReference type="ARBA" id="ARBA00004141"/>
    </source>
</evidence>
<sequence>MYVAYLTVMLVTIAANTFSGVAAVTRFAPVMATLAPAMETAGIPQSWLTFPIGTLKLAGAAGLLLGVLGVPYVGTAAAIGLVLYFVCAAYTHIRVADYAQTFYLAVGLFLPLAVACLVLQLADQHI</sequence>
<dbReference type="Pfam" id="PF13564">
    <property type="entry name" value="DoxX_2"/>
    <property type="match status" value="1"/>
</dbReference>
<evidence type="ECO:0008006" key="8">
    <source>
        <dbReference type="Google" id="ProtNLM"/>
    </source>
</evidence>
<evidence type="ECO:0000256" key="5">
    <source>
        <dbReference type="SAM" id="Phobius"/>
    </source>
</evidence>
<evidence type="ECO:0000313" key="6">
    <source>
        <dbReference type="EMBL" id="OXR42368.1"/>
    </source>
</evidence>
<organism evidence="6 7">
    <name type="scientific">Nocardia cerradoensis</name>
    <dbReference type="NCBI Taxonomy" id="85688"/>
    <lineage>
        <taxon>Bacteria</taxon>
        <taxon>Bacillati</taxon>
        <taxon>Actinomycetota</taxon>
        <taxon>Actinomycetes</taxon>
        <taxon>Mycobacteriales</taxon>
        <taxon>Nocardiaceae</taxon>
        <taxon>Nocardia</taxon>
    </lineage>
</organism>